<organism evidence="7 8">
    <name type="scientific">Ophiocordyceps australis</name>
    <dbReference type="NCBI Taxonomy" id="1399860"/>
    <lineage>
        <taxon>Eukaryota</taxon>
        <taxon>Fungi</taxon>
        <taxon>Dikarya</taxon>
        <taxon>Ascomycota</taxon>
        <taxon>Pezizomycotina</taxon>
        <taxon>Sordariomycetes</taxon>
        <taxon>Hypocreomycetidae</taxon>
        <taxon>Hypocreales</taxon>
        <taxon>Ophiocordycipitaceae</taxon>
        <taxon>Ophiocordyceps</taxon>
    </lineage>
</organism>
<accession>A0A2C5ZNP2</accession>
<dbReference type="Pfam" id="PF13639">
    <property type="entry name" value="zf-RING_2"/>
    <property type="match status" value="1"/>
</dbReference>
<dbReference type="PANTHER" id="PTHR45931">
    <property type="entry name" value="SI:CH211-59O9.10"/>
    <property type="match status" value="1"/>
</dbReference>
<evidence type="ECO:0000256" key="3">
    <source>
        <dbReference type="ARBA" id="ARBA00022833"/>
    </source>
</evidence>
<keyword evidence="1" id="KW-0479">Metal-binding</keyword>
<feature type="compositionally biased region" description="Acidic residues" evidence="5">
    <location>
        <begin position="204"/>
        <end position="218"/>
    </location>
</feature>
<keyword evidence="3" id="KW-0862">Zinc</keyword>
<evidence type="ECO:0000256" key="4">
    <source>
        <dbReference type="PROSITE-ProRule" id="PRU00175"/>
    </source>
</evidence>
<reference evidence="7 8" key="1">
    <citation type="submission" date="2017-06" db="EMBL/GenBank/DDBJ databases">
        <title>Ant-infecting Ophiocordyceps genomes reveal a high diversity of potential behavioral manipulation genes and a possible major role for enterotoxins.</title>
        <authorList>
            <person name="De Bekker C."/>
            <person name="Evans H.C."/>
            <person name="Brachmann A."/>
            <person name="Hughes D.P."/>
        </authorList>
    </citation>
    <scope>NUCLEOTIDE SEQUENCE [LARGE SCALE GENOMIC DNA]</scope>
    <source>
        <strain evidence="7 8">1348a</strain>
    </source>
</reference>
<evidence type="ECO:0000256" key="2">
    <source>
        <dbReference type="ARBA" id="ARBA00022771"/>
    </source>
</evidence>
<dbReference type="EMBL" id="NJEU01000119">
    <property type="protein sequence ID" value="PHH81450.1"/>
    <property type="molecule type" value="Genomic_DNA"/>
</dbReference>
<feature type="compositionally biased region" description="Basic and acidic residues" evidence="5">
    <location>
        <begin position="191"/>
        <end position="203"/>
    </location>
</feature>
<dbReference type="GO" id="GO:0005634">
    <property type="term" value="C:nucleus"/>
    <property type="evidence" value="ECO:0007669"/>
    <property type="project" value="TreeGrafter"/>
</dbReference>
<feature type="domain" description="RING-type" evidence="6">
    <location>
        <begin position="145"/>
        <end position="190"/>
    </location>
</feature>
<name>A0A2C5ZNP2_9HYPO</name>
<dbReference type="PROSITE" id="PS50089">
    <property type="entry name" value="ZF_RING_2"/>
    <property type="match status" value="1"/>
</dbReference>
<proteinExistence type="predicted"/>
<dbReference type="GO" id="GO:0006511">
    <property type="term" value="P:ubiquitin-dependent protein catabolic process"/>
    <property type="evidence" value="ECO:0007669"/>
    <property type="project" value="TreeGrafter"/>
</dbReference>
<dbReference type="PANTHER" id="PTHR45931:SF3">
    <property type="entry name" value="RING ZINC FINGER-CONTAINING PROTEIN"/>
    <property type="match status" value="1"/>
</dbReference>
<dbReference type="Gene3D" id="3.30.40.10">
    <property type="entry name" value="Zinc/RING finger domain, C3HC4 (zinc finger)"/>
    <property type="match status" value="1"/>
</dbReference>
<dbReference type="InterPro" id="IPR013083">
    <property type="entry name" value="Znf_RING/FYVE/PHD"/>
</dbReference>
<evidence type="ECO:0000256" key="1">
    <source>
        <dbReference type="ARBA" id="ARBA00022723"/>
    </source>
</evidence>
<keyword evidence="2 4" id="KW-0863">Zinc-finger</keyword>
<protein>
    <recommendedName>
        <fullName evidence="6">RING-type domain-containing protein</fullName>
    </recommendedName>
</protein>
<comment type="caution">
    <text evidence="7">The sequence shown here is derived from an EMBL/GenBank/DDBJ whole genome shotgun (WGS) entry which is preliminary data.</text>
</comment>
<dbReference type="AlphaFoldDB" id="A0A2C5ZNP2"/>
<dbReference type="SUPFAM" id="SSF57850">
    <property type="entry name" value="RING/U-box"/>
    <property type="match status" value="1"/>
</dbReference>
<dbReference type="GO" id="GO:0061630">
    <property type="term" value="F:ubiquitin protein ligase activity"/>
    <property type="evidence" value="ECO:0007669"/>
    <property type="project" value="TreeGrafter"/>
</dbReference>
<dbReference type="GO" id="GO:0008270">
    <property type="term" value="F:zinc ion binding"/>
    <property type="evidence" value="ECO:0007669"/>
    <property type="project" value="UniProtKB-KW"/>
</dbReference>
<dbReference type="Proteomes" id="UP000224854">
    <property type="component" value="Unassembled WGS sequence"/>
</dbReference>
<evidence type="ECO:0000313" key="7">
    <source>
        <dbReference type="EMBL" id="PHH81450.1"/>
    </source>
</evidence>
<gene>
    <name evidence="7" type="ORF">CDD82_730</name>
</gene>
<dbReference type="InterPro" id="IPR001841">
    <property type="entry name" value="Znf_RING"/>
</dbReference>
<keyword evidence="8" id="KW-1185">Reference proteome</keyword>
<sequence length="218" mass="24819">MESQYEVEHNVRFSDGSPRRRGLDMSVFYNIMDQVAANHRDQEQRTQQNGQRHTSPAPIDIVRLFRLVQEQFNTLRAATAAETTDDTRHAAQAQTMGHSQFLDGLISALEADIRCPPSMLPGLTQAHVDALDRVPRKTLKPDDECSICKVPYLEDEYCLVVEVPCAGRHRFDLECVSPWLLSKGNCPICRQDMKPKKPEPVGEKDEEEDDDDQDMMYA</sequence>
<dbReference type="OrthoDB" id="8062037at2759"/>
<dbReference type="InterPro" id="IPR051834">
    <property type="entry name" value="RING_finger_E3_ligase"/>
</dbReference>
<evidence type="ECO:0000259" key="6">
    <source>
        <dbReference type="PROSITE" id="PS50089"/>
    </source>
</evidence>
<evidence type="ECO:0000313" key="8">
    <source>
        <dbReference type="Proteomes" id="UP000224854"/>
    </source>
</evidence>
<feature type="region of interest" description="Disordered" evidence="5">
    <location>
        <begin position="191"/>
        <end position="218"/>
    </location>
</feature>
<evidence type="ECO:0000256" key="5">
    <source>
        <dbReference type="SAM" id="MobiDB-lite"/>
    </source>
</evidence>